<proteinExistence type="predicted"/>
<dbReference type="EMBL" id="LR214986">
    <property type="protein sequence ID" value="VEU64671.1"/>
    <property type="molecule type" value="Genomic_DNA"/>
</dbReference>
<reference evidence="1 2" key="1">
    <citation type="submission" date="2019-01" db="EMBL/GenBank/DDBJ databases">
        <authorList>
            <consortium name="Pathogen Informatics"/>
        </authorList>
    </citation>
    <scope>NUCLEOTIDE SEQUENCE [LARGE SCALE GENOMIC DNA]</scope>
    <source>
        <strain evidence="1 2">NCTC10142</strain>
        <plasmid evidence="2">13</plasmid>
    </source>
</reference>
<dbReference type="InterPro" id="IPR008513">
    <property type="entry name" value="tRNA(Met)_cyd_acetate_ligase"/>
</dbReference>
<gene>
    <name evidence="1" type="ORF">NCTC10142_00427</name>
</gene>
<accession>A0A449AI62</accession>
<dbReference type="RefSeq" id="WP_129720569.1">
    <property type="nucleotide sequence ID" value="NZ_CP141044.1"/>
</dbReference>
<dbReference type="Proteomes" id="UP000289506">
    <property type="component" value="Plasmid 13"/>
</dbReference>
<dbReference type="Gene3D" id="3.40.50.620">
    <property type="entry name" value="HUPs"/>
    <property type="match status" value="1"/>
</dbReference>
<name>A0A449AI62_9BACT</name>
<dbReference type="AlphaFoldDB" id="A0A449AI62"/>
<evidence type="ECO:0000313" key="1">
    <source>
        <dbReference type="EMBL" id="VEU64671.1"/>
    </source>
</evidence>
<dbReference type="InterPro" id="IPR014729">
    <property type="entry name" value="Rossmann-like_a/b/a_fold"/>
</dbReference>
<keyword evidence="1" id="KW-0614">Plasmid</keyword>
<sequence length="308" mass="36226">MFKRIKKPKIGIIVEYNPFHNGHIYQLKWIKNKFPDSKIIIAMSHKYSQRGEYICVSWWKRKQIAKKYGVNKFIKLKEHISTQAAHIFANEAVSLLNKAKIDYLVFGSETEDISVFIKVAKLLKENKTEYDILVKKYLKMGGNSFPKASALALSELTNENFDKPNDILGIEYVKSIINNDFKIQPVCLKRTIEFHSENTLNEFASASKIRQMIKEKQDISKYTPLKIKKIKLIEDTYPKFQKFISKTPANKIAQYKLIDEGMENLFKKHINQPTYHDFIEACISKRYTRNRIKRAYLSVFLKQRKNNR</sequence>
<geneLocation type="plasmid" evidence="1 2">
    <name>13</name>
</geneLocation>
<protein>
    <submittedName>
        <fullName evidence="1">Protein of uncharacterized function (DUF795)</fullName>
    </submittedName>
</protein>
<organism evidence="1 2">
    <name type="scientific">Mycoplasmopsis cynos</name>
    <dbReference type="NCBI Taxonomy" id="171284"/>
    <lineage>
        <taxon>Bacteria</taxon>
        <taxon>Bacillati</taxon>
        <taxon>Mycoplasmatota</taxon>
        <taxon>Mycoplasmoidales</taxon>
        <taxon>Metamycoplasmataceae</taxon>
        <taxon>Mycoplasmopsis</taxon>
    </lineage>
</organism>
<dbReference type="Pfam" id="PF05636">
    <property type="entry name" value="HIGH_NTase1"/>
    <property type="match status" value="1"/>
</dbReference>
<dbReference type="NCBIfam" id="NF010192">
    <property type="entry name" value="PRK13671.1"/>
    <property type="match status" value="1"/>
</dbReference>
<dbReference type="PANTHER" id="PTHR37825">
    <property type="entry name" value="TRNA(MET) CYTIDINE ACETATE LIGASE"/>
    <property type="match status" value="1"/>
</dbReference>
<evidence type="ECO:0000313" key="2">
    <source>
        <dbReference type="Proteomes" id="UP000289506"/>
    </source>
</evidence>
<dbReference type="SUPFAM" id="SSF52374">
    <property type="entry name" value="Nucleotidylyl transferase"/>
    <property type="match status" value="1"/>
</dbReference>
<dbReference type="PANTHER" id="PTHR37825:SF1">
    <property type="entry name" value="TRNA(MET) CYTIDINE ACETATE LIGASE"/>
    <property type="match status" value="1"/>
</dbReference>